<keyword evidence="5" id="KW-1185">Reference proteome</keyword>
<dbReference type="InterPro" id="IPR050248">
    <property type="entry name" value="Polysacc_deacetylase_ArnD"/>
</dbReference>
<organism evidence="4 5">
    <name type="scientific">Polaribacter marinus</name>
    <dbReference type="NCBI Taxonomy" id="2916838"/>
    <lineage>
        <taxon>Bacteria</taxon>
        <taxon>Pseudomonadati</taxon>
        <taxon>Bacteroidota</taxon>
        <taxon>Flavobacteriia</taxon>
        <taxon>Flavobacteriales</taxon>
        <taxon>Flavobacteriaceae</taxon>
    </lineage>
</organism>
<dbReference type="GO" id="GO:0016810">
    <property type="term" value="F:hydrolase activity, acting on carbon-nitrogen (but not peptide) bonds"/>
    <property type="evidence" value="ECO:0007669"/>
    <property type="project" value="InterPro"/>
</dbReference>
<dbReference type="RefSeq" id="WP_242177824.1">
    <property type="nucleotide sequence ID" value="NZ_JAKQYM010000003.1"/>
</dbReference>
<evidence type="ECO:0000313" key="4">
    <source>
        <dbReference type="EMBL" id="MCI2228694.1"/>
    </source>
</evidence>
<dbReference type="PANTHER" id="PTHR10587:SF133">
    <property type="entry name" value="CHITIN DEACETYLASE 1-RELATED"/>
    <property type="match status" value="1"/>
</dbReference>
<dbReference type="Gene3D" id="3.20.20.370">
    <property type="entry name" value="Glycoside hydrolase/deacetylase"/>
    <property type="match status" value="1"/>
</dbReference>
<dbReference type="Pfam" id="PF01522">
    <property type="entry name" value="Polysacc_deac_1"/>
    <property type="match status" value="1"/>
</dbReference>
<dbReference type="GO" id="GO:0016020">
    <property type="term" value="C:membrane"/>
    <property type="evidence" value="ECO:0007669"/>
    <property type="project" value="TreeGrafter"/>
</dbReference>
<name>A0A9X1VLI0_9FLAO</name>
<proteinExistence type="predicted"/>
<dbReference type="GO" id="GO:0005975">
    <property type="term" value="P:carbohydrate metabolic process"/>
    <property type="evidence" value="ECO:0007669"/>
    <property type="project" value="InterPro"/>
</dbReference>
<gene>
    <name evidence="4" type="ORF">MC378_05905</name>
</gene>
<dbReference type="PANTHER" id="PTHR10587">
    <property type="entry name" value="GLYCOSYL TRANSFERASE-RELATED"/>
    <property type="match status" value="1"/>
</dbReference>
<dbReference type="GO" id="GO:0046872">
    <property type="term" value="F:metal ion binding"/>
    <property type="evidence" value="ECO:0007669"/>
    <property type="project" value="UniProtKB-KW"/>
</dbReference>
<comment type="caution">
    <text evidence="4">The sequence shown here is derived from an EMBL/GenBank/DDBJ whole genome shotgun (WGS) entry which is preliminary data.</text>
</comment>
<dbReference type="CDD" id="cd10917">
    <property type="entry name" value="CE4_NodB_like_6s_7s"/>
    <property type="match status" value="1"/>
</dbReference>
<evidence type="ECO:0000313" key="5">
    <source>
        <dbReference type="Proteomes" id="UP001139369"/>
    </source>
</evidence>
<dbReference type="SUPFAM" id="SSF88713">
    <property type="entry name" value="Glycoside hydrolase/deacetylase"/>
    <property type="match status" value="1"/>
</dbReference>
<dbReference type="InterPro" id="IPR011330">
    <property type="entry name" value="Glyco_hydro/deAcase_b/a-brl"/>
</dbReference>
<keyword evidence="1" id="KW-0479">Metal-binding</keyword>
<evidence type="ECO:0000256" key="1">
    <source>
        <dbReference type="ARBA" id="ARBA00022723"/>
    </source>
</evidence>
<sequence length="221" mass="25891">MKAYFPRTPNFIMRVFSKYIWRFSFNKKEIYLTFDDGPTIEVTEFVLRELQKHNAKATFFCIGKNITNHPEIFKKTLLEGHSIGNHTQNHLKGWKHSTEDYLKNVFECENIITNTIETTKNLTFKPQESKLFRPPYGKIKKSQAKKILKKGYKIIMWSVLSADFDLTITKEKCLENVLQNTKNGSIIVFHDSLKASEKLKYVLPKVLDFYSKKGFTFKAIC</sequence>
<protein>
    <submittedName>
        <fullName evidence="4">Polysaccharide deacetylase family protein</fullName>
    </submittedName>
</protein>
<accession>A0A9X1VLI0</accession>
<evidence type="ECO:0000259" key="3">
    <source>
        <dbReference type="PROSITE" id="PS51677"/>
    </source>
</evidence>
<dbReference type="Proteomes" id="UP001139369">
    <property type="component" value="Unassembled WGS sequence"/>
</dbReference>
<dbReference type="AlphaFoldDB" id="A0A9X1VLI0"/>
<evidence type="ECO:0000256" key="2">
    <source>
        <dbReference type="ARBA" id="ARBA00022801"/>
    </source>
</evidence>
<dbReference type="InterPro" id="IPR002509">
    <property type="entry name" value="NODB_dom"/>
</dbReference>
<reference evidence="4" key="1">
    <citation type="submission" date="2022-02" db="EMBL/GenBank/DDBJ databases">
        <title>Polaribacter sp. MSW13, isolated from seawater.</title>
        <authorList>
            <person name="Kristyanto S."/>
            <person name="Jung J."/>
            <person name="Jeon C.O."/>
        </authorList>
    </citation>
    <scope>NUCLEOTIDE SEQUENCE</scope>
    <source>
        <strain evidence="4">MSW13</strain>
    </source>
</reference>
<keyword evidence="2" id="KW-0378">Hydrolase</keyword>
<feature type="domain" description="NodB homology" evidence="3">
    <location>
        <begin position="28"/>
        <end position="218"/>
    </location>
</feature>
<dbReference type="EMBL" id="JAKQYM010000003">
    <property type="protein sequence ID" value="MCI2228694.1"/>
    <property type="molecule type" value="Genomic_DNA"/>
</dbReference>
<dbReference type="PROSITE" id="PS51677">
    <property type="entry name" value="NODB"/>
    <property type="match status" value="1"/>
</dbReference>